<dbReference type="AlphaFoldDB" id="A0A6J6ZGS1"/>
<feature type="transmembrane region" description="Helical" evidence="5">
    <location>
        <begin position="110"/>
        <end position="130"/>
    </location>
</feature>
<dbReference type="EMBL" id="CAEZWZ010000033">
    <property type="protein sequence ID" value="CAB4668492.1"/>
    <property type="molecule type" value="Genomic_DNA"/>
</dbReference>
<evidence type="ECO:0000256" key="2">
    <source>
        <dbReference type="ARBA" id="ARBA00022692"/>
    </source>
</evidence>
<dbReference type="CDD" id="cd16914">
    <property type="entry name" value="EcfT"/>
    <property type="match status" value="1"/>
</dbReference>
<evidence type="ECO:0000313" key="6">
    <source>
        <dbReference type="EMBL" id="CAB4668492.1"/>
    </source>
</evidence>
<proteinExistence type="predicted"/>
<evidence type="ECO:0000256" key="4">
    <source>
        <dbReference type="ARBA" id="ARBA00023136"/>
    </source>
</evidence>
<keyword evidence="2 5" id="KW-0812">Transmembrane</keyword>
<evidence type="ECO:0000313" key="7">
    <source>
        <dbReference type="EMBL" id="CAB4816537.1"/>
    </source>
</evidence>
<reference evidence="7" key="1">
    <citation type="submission" date="2020-05" db="EMBL/GenBank/DDBJ databases">
        <authorList>
            <person name="Chiriac C."/>
            <person name="Salcher M."/>
            <person name="Ghai R."/>
            <person name="Kavagutti S V."/>
        </authorList>
    </citation>
    <scope>NUCLEOTIDE SEQUENCE</scope>
</reference>
<keyword evidence="4 5" id="KW-0472">Membrane</keyword>
<dbReference type="InterPro" id="IPR003339">
    <property type="entry name" value="ABC/ECF_trnsptr_transmembrane"/>
</dbReference>
<accession>A0A6J6ZGS1</accession>
<feature type="transmembrane region" description="Helical" evidence="5">
    <location>
        <begin position="12"/>
        <end position="41"/>
    </location>
</feature>
<name>A0A6J6ZGS1_9ZZZZ</name>
<sequence length="266" mass="28989">MTDARHPLTWWIWSITLAIGIARGDNSLLAIAVVGCAYLVVRIFRTDAPWSRSFESGVKLGIWILIIRTSFGVLIGTPIPGTTIFRLPILPLPEWMAGIRIGGAVTQERLFSTAHEGVTLAVIVICFAAASSLTSPHRLLRVLPFAIYQFGLALVIASSLVPQFVTSISRIKDAQYLRGQKFSFKKILIPLLEESLARSLDLAAAMDSRGYGSTRIRSKYRAITWNGADAAICCVSALSLFSPALILISVATPFLFIKRKVAVTAS</sequence>
<dbReference type="PANTHER" id="PTHR33514">
    <property type="entry name" value="PROTEIN ABCI12, CHLOROPLASTIC"/>
    <property type="match status" value="1"/>
</dbReference>
<keyword evidence="3 5" id="KW-1133">Transmembrane helix</keyword>
<evidence type="ECO:0000256" key="5">
    <source>
        <dbReference type="SAM" id="Phobius"/>
    </source>
</evidence>
<feature type="transmembrane region" description="Helical" evidence="5">
    <location>
        <begin position="62"/>
        <end position="90"/>
    </location>
</feature>
<protein>
    <submittedName>
        <fullName evidence="7">Unannotated protein</fullName>
    </submittedName>
</protein>
<evidence type="ECO:0000256" key="3">
    <source>
        <dbReference type="ARBA" id="ARBA00022989"/>
    </source>
</evidence>
<feature type="transmembrane region" description="Helical" evidence="5">
    <location>
        <begin position="142"/>
        <end position="161"/>
    </location>
</feature>
<dbReference type="EMBL" id="CAFABD010000006">
    <property type="protein sequence ID" value="CAB4816537.1"/>
    <property type="molecule type" value="Genomic_DNA"/>
</dbReference>
<evidence type="ECO:0000256" key="1">
    <source>
        <dbReference type="ARBA" id="ARBA00004141"/>
    </source>
</evidence>
<feature type="transmembrane region" description="Helical" evidence="5">
    <location>
        <begin position="228"/>
        <end position="257"/>
    </location>
</feature>
<organism evidence="7">
    <name type="scientific">freshwater metagenome</name>
    <dbReference type="NCBI Taxonomy" id="449393"/>
    <lineage>
        <taxon>unclassified sequences</taxon>
        <taxon>metagenomes</taxon>
        <taxon>ecological metagenomes</taxon>
    </lineage>
</organism>
<gene>
    <name evidence="6" type="ORF">UFOPK2329_00353</name>
    <name evidence="7" type="ORF">UFOPK3166_00090</name>
</gene>
<dbReference type="PANTHER" id="PTHR33514:SF15">
    <property type="entry name" value="COBALT TRANSPORT PROTEIN"/>
    <property type="match status" value="1"/>
</dbReference>
<dbReference type="GO" id="GO:0005886">
    <property type="term" value="C:plasma membrane"/>
    <property type="evidence" value="ECO:0007669"/>
    <property type="project" value="TreeGrafter"/>
</dbReference>
<comment type="subcellular location">
    <subcellularLocation>
        <location evidence="1">Membrane</location>
        <topology evidence="1">Multi-pass membrane protein</topology>
    </subcellularLocation>
</comment>